<feature type="transmembrane region" description="Helical" evidence="7">
    <location>
        <begin position="76"/>
        <end position="96"/>
    </location>
</feature>
<feature type="transmembrane region" description="Helical" evidence="7">
    <location>
        <begin position="134"/>
        <end position="156"/>
    </location>
</feature>
<reference evidence="8" key="2">
    <citation type="journal article" date="2023" name="IMA Fungus">
        <title>Comparative genomic study of the Penicillium genus elucidates a diverse pangenome and 15 lateral gene transfer events.</title>
        <authorList>
            <person name="Petersen C."/>
            <person name="Sorensen T."/>
            <person name="Nielsen M.R."/>
            <person name="Sondergaard T.E."/>
            <person name="Sorensen J.L."/>
            <person name="Fitzpatrick D.A."/>
            <person name="Frisvad J.C."/>
            <person name="Nielsen K.L."/>
        </authorList>
    </citation>
    <scope>NUCLEOTIDE SEQUENCE</scope>
    <source>
        <strain evidence="8">IBT 19713</strain>
    </source>
</reference>
<dbReference type="InterPro" id="IPR036259">
    <property type="entry name" value="MFS_trans_sf"/>
</dbReference>
<feature type="transmembrane region" description="Helical" evidence="7">
    <location>
        <begin position="275"/>
        <end position="296"/>
    </location>
</feature>
<dbReference type="GO" id="GO:0005886">
    <property type="term" value="C:plasma membrane"/>
    <property type="evidence" value="ECO:0007669"/>
    <property type="project" value="TreeGrafter"/>
</dbReference>
<comment type="subcellular location">
    <subcellularLocation>
        <location evidence="1">Membrane</location>
        <topology evidence="1">Multi-pass membrane protein</topology>
    </subcellularLocation>
</comment>
<comment type="caution">
    <text evidence="8">The sequence shown here is derived from an EMBL/GenBank/DDBJ whole genome shotgun (WGS) entry which is preliminary data.</text>
</comment>
<keyword evidence="5 7" id="KW-0472">Membrane</keyword>
<dbReference type="PANTHER" id="PTHR23501">
    <property type="entry name" value="MAJOR FACILITATOR SUPERFAMILY"/>
    <property type="match status" value="1"/>
</dbReference>
<protein>
    <recommendedName>
        <fullName evidence="10">Major facilitator superfamily (MFS) profile domain-containing protein</fullName>
    </recommendedName>
</protein>
<feature type="transmembrane region" description="Helical" evidence="7">
    <location>
        <begin position="343"/>
        <end position="363"/>
    </location>
</feature>
<dbReference type="Proteomes" id="UP001150941">
    <property type="component" value="Unassembled WGS sequence"/>
</dbReference>
<dbReference type="AlphaFoldDB" id="A0A9W9PKN6"/>
<feature type="transmembrane region" description="Helical" evidence="7">
    <location>
        <begin position="440"/>
        <end position="459"/>
    </location>
</feature>
<dbReference type="RefSeq" id="XP_058335987.1">
    <property type="nucleotide sequence ID" value="XM_058469956.1"/>
</dbReference>
<dbReference type="GO" id="GO:0022857">
    <property type="term" value="F:transmembrane transporter activity"/>
    <property type="evidence" value="ECO:0007669"/>
    <property type="project" value="InterPro"/>
</dbReference>
<feature type="transmembrane region" description="Helical" evidence="7">
    <location>
        <begin position="237"/>
        <end position="254"/>
    </location>
</feature>
<evidence type="ECO:0000256" key="3">
    <source>
        <dbReference type="ARBA" id="ARBA00022692"/>
    </source>
</evidence>
<feature type="transmembrane region" description="Helical" evidence="7">
    <location>
        <begin position="162"/>
        <end position="185"/>
    </location>
</feature>
<reference evidence="8" key="1">
    <citation type="submission" date="2022-11" db="EMBL/GenBank/DDBJ databases">
        <authorList>
            <person name="Petersen C."/>
        </authorList>
    </citation>
    <scope>NUCLEOTIDE SEQUENCE</scope>
    <source>
        <strain evidence="8">IBT 19713</strain>
    </source>
</reference>
<evidence type="ECO:0000256" key="6">
    <source>
        <dbReference type="SAM" id="MobiDB-lite"/>
    </source>
</evidence>
<evidence type="ECO:0000256" key="1">
    <source>
        <dbReference type="ARBA" id="ARBA00004141"/>
    </source>
</evidence>
<feature type="transmembrane region" description="Helical" evidence="7">
    <location>
        <begin position="102"/>
        <end position="122"/>
    </location>
</feature>
<evidence type="ECO:0000256" key="5">
    <source>
        <dbReference type="ARBA" id="ARBA00023136"/>
    </source>
</evidence>
<dbReference type="InterPro" id="IPR010573">
    <property type="entry name" value="MFS_Str1/Tri12-like"/>
</dbReference>
<evidence type="ECO:0008006" key="10">
    <source>
        <dbReference type="Google" id="ProtNLM"/>
    </source>
</evidence>
<feature type="transmembrane region" description="Helical" evidence="7">
    <location>
        <begin position="206"/>
        <end position="225"/>
    </location>
</feature>
<feature type="transmembrane region" description="Helical" evidence="7">
    <location>
        <begin position="316"/>
        <end position="336"/>
    </location>
</feature>
<evidence type="ECO:0000256" key="2">
    <source>
        <dbReference type="ARBA" id="ARBA00022448"/>
    </source>
</evidence>
<keyword evidence="2" id="KW-0813">Transport</keyword>
<dbReference type="PANTHER" id="PTHR23501:SF109">
    <property type="entry name" value="MAJOR FACILITATOR SUPERFAMILY (MFS) PROFILE DOMAIN-CONTAINING PROTEIN-RELATED"/>
    <property type="match status" value="1"/>
</dbReference>
<evidence type="ECO:0000256" key="4">
    <source>
        <dbReference type="ARBA" id="ARBA00022989"/>
    </source>
</evidence>
<dbReference type="EMBL" id="JAPQKS010000001">
    <property type="protein sequence ID" value="KAJ5249208.1"/>
    <property type="molecule type" value="Genomic_DNA"/>
</dbReference>
<feature type="region of interest" description="Disordered" evidence="6">
    <location>
        <begin position="1"/>
        <end position="27"/>
    </location>
</feature>
<dbReference type="OrthoDB" id="4161376at2759"/>
<evidence type="ECO:0000256" key="7">
    <source>
        <dbReference type="SAM" id="Phobius"/>
    </source>
</evidence>
<keyword evidence="4 7" id="KW-1133">Transmembrane helix</keyword>
<dbReference type="Gene3D" id="1.20.1250.20">
    <property type="entry name" value="MFS general substrate transporter like domains"/>
    <property type="match status" value="1"/>
</dbReference>
<dbReference type="Pfam" id="PF06609">
    <property type="entry name" value="TRI12"/>
    <property type="match status" value="1"/>
</dbReference>
<evidence type="ECO:0000313" key="9">
    <source>
        <dbReference type="Proteomes" id="UP001150941"/>
    </source>
</evidence>
<dbReference type="GeneID" id="83197259"/>
<dbReference type="SUPFAM" id="SSF103473">
    <property type="entry name" value="MFS general substrate transporter"/>
    <property type="match status" value="1"/>
</dbReference>
<proteinExistence type="predicted"/>
<sequence length="474" mass="51096">MVGPIEPTTSSPVEEKNGFGFEPQKSDELGGRHIHREVVDSASNEEALHESEQDIPVRISVCPFVGSLSDLFGRRYVAIAGASLVCLGMIVCGTANTMNTFIGGMAIAGGGAGINELTALAATSEMAPTRKRGVYVAVLIFTIIPFCPSVLWAQLISYYSDWRYVAAFAGAWNGFGLLATVLFYFPPPRANSLGLTRREIIGRVDYVGGFLSITGLVVFLAGLQWGGYQYPWSSAHVLAPLIIGFFLLIAFGFWEVYGAKYPIFPSRLKQEPRTLGLTLVITFISGANFFSVLMFWPTESFNVYGHDPISVGVRSLPIGFGILAGACIVLVLLSVFRGNNKELLIISSVLMTAVGGGIGYTIYYNVFISKFIPAAEKYIGGVMVTQLNITDTAAIAEVITLTGASLLNDIKQIPGIAGNEMAYNMVVEAGQIAYAEGYKWVYYVSIAFGAVSILAACFLGNIKKYMTDHVAVVM</sequence>
<evidence type="ECO:0000313" key="8">
    <source>
        <dbReference type="EMBL" id="KAJ5249208.1"/>
    </source>
</evidence>
<keyword evidence="9" id="KW-1185">Reference proteome</keyword>
<gene>
    <name evidence="8" type="ORF">N7468_000659</name>
</gene>
<name>A0A9W9PKN6_9EURO</name>
<accession>A0A9W9PKN6</accession>
<organism evidence="8 9">
    <name type="scientific">Penicillium chermesinum</name>
    <dbReference type="NCBI Taxonomy" id="63820"/>
    <lineage>
        <taxon>Eukaryota</taxon>
        <taxon>Fungi</taxon>
        <taxon>Dikarya</taxon>
        <taxon>Ascomycota</taxon>
        <taxon>Pezizomycotina</taxon>
        <taxon>Eurotiomycetes</taxon>
        <taxon>Eurotiomycetidae</taxon>
        <taxon>Eurotiales</taxon>
        <taxon>Aspergillaceae</taxon>
        <taxon>Penicillium</taxon>
    </lineage>
</organism>
<keyword evidence="3 7" id="KW-0812">Transmembrane</keyword>